<reference evidence="2 3" key="1">
    <citation type="submission" date="2024-03" db="EMBL/GenBank/DDBJ databases">
        <authorList>
            <consortium name="ELIXIR-Norway"/>
            <consortium name="Elixir Norway"/>
        </authorList>
    </citation>
    <scope>NUCLEOTIDE SEQUENCE [LARGE SCALE GENOMIC DNA]</scope>
</reference>
<evidence type="ECO:0000313" key="3">
    <source>
        <dbReference type="Proteomes" id="UP001497522"/>
    </source>
</evidence>
<dbReference type="EMBL" id="OZ023702">
    <property type="protein sequence ID" value="CAK9857295.1"/>
    <property type="molecule type" value="Genomic_DNA"/>
</dbReference>
<keyword evidence="3" id="KW-1185">Reference proteome</keyword>
<evidence type="ECO:0000313" key="2">
    <source>
        <dbReference type="EMBL" id="CAK9857295.1"/>
    </source>
</evidence>
<protein>
    <submittedName>
        <fullName evidence="2">Uncharacterized protein</fullName>
    </submittedName>
</protein>
<evidence type="ECO:0000256" key="1">
    <source>
        <dbReference type="SAM" id="MobiDB-lite"/>
    </source>
</evidence>
<organism evidence="2 3">
    <name type="scientific">Sphagnum jensenii</name>
    <dbReference type="NCBI Taxonomy" id="128206"/>
    <lineage>
        <taxon>Eukaryota</taxon>
        <taxon>Viridiplantae</taxon>
        <taxon>Streptophyta</taxon>
        <taxon>Embryophyta</taxon>
        <taxon>Bryophyta</taxon>
        <taxon>Sphagnophytina</taxon>
        <taxon>Sphagnopsida</taxon>
        <taxon>Sphagnales</taxon>
        <taxon>Sphagnaceae</taxon>
        <taxon>Sphagnum</taxon>
    </lineage>
</organism>
<accession>A0ABP1A2N4</accession>
<name>A0ABP1A2N4_9BRYO</name>
<proteinExistence type="predicted"/>
<dbReference type="Proteomes" id="UP001497522">
    <property type="component" value="Chromosome 1"/>
</dbReference>
<gene>
    <name evidence="2" type="ORF">CSSPJE1EN2_LOCUS290</name>
</gene>
<sequence length="111" mass="12527">METGNKGGQLTSLEDMPISELDGVEESTAANNQPGGALSESGRRNQRVERAAPKRHRQEFSRTRSKHLKCSWKRESADTDGAFEDLETMILSLDSSSAIWYRRSWNHAVLY</sequence>
<feature type="region of interest" description="Disordered" evidence="1">
    <location>
        <begin position="1"/>
        <end position="63"/>
    </location>
</feature>
<feature type="compositionally biased region" description="Basic and acidic residues" evidence="1">
    <location>
        <begin position="41"/>
        <end position="62"/>
    </location>
</feature>